<evidence type="ECO:0000256" key="1">
    <source>
        <dbReference type="ARBA" id="ARBA00004613"/>
    </source>
</evidence>
<protein>
    <recommendedName>
        <fullName evidence="6">VWFC domain-containing protein</fullName>
    </recommendedName>
</protein>
<feature type="compositionally biased region" description="Basic and acidic residues" evidence="5">
    <location>
        <begin position="214"/>
        <end position="247"/>
    </location>
</feature>
<feature type="compositionally biased region" description="Basic and acidic residues" evidence="5">
    <location>
        <begin position="1489"/>
        <end position="1503"/>
    </location>
</feature>
<evidence type="ECO:0000313" key="7">
    <source>
        <dbReference type="EMBL" id="KAH0809613.1"/>
    </source>
</evidence>
<dbReference type="SUPFAM" id="SSF57603">
    <property type="entry name" value="FnI-like domain"/>
    <property type="match status" value="3"/>
</dbReference>
<feature type="compositionally biased region" description="Polar residues" evidence="5">
    <location>
        <begin position="1232"/>
        <end position="1244"/>
    </location>
</feature>
<dbReference type="Proteomes" id="UP000719412">
    <property type="component" value="Unassembled WGS sequence"/>
</dbReference>
<gene>
    <name evidence="7" type="ORF">GEV33_013178</name>
</gene>
<accession>A0A8J6H9B3</accession>
<feature type="coiled-coil region" evidence="4">
    <location>
        <begin position="280"/>
        <end position="346"/>
    </location>
</feature>
<feature type="compositionally biased region" description="Polar residues" evidence="5">
    <location>
        <begin position="1191"/>
        <end position="1210"/>
    </location>
</feature>
<evidence type="ECO:0000259" key="6">
    <source>
        <dbReference type="SMART" id="SM00214"/>
    </source>
</evidence>
<dbReference type="InterPro" id="IPR001007">
    <property type="entry name" value="VWF_dom"/>
</dbReference>
<proteinExistence type="predicted"/>
<evidence type="ECO:0000256" key="3">
    <source>
        <dbReference type="ARBA" id="ARBA00022729"/>
    </source>
</evidence>
<dbReference type="EMBL" id="JABDTM020028020">
    <property type="protein sequence ID" value="KAH0809613.1"/>
    <property type="molecule type" value="Genomic_DNA"/>
</dbReference>
<feature type="compositionally biased region" description="Basic and acidic residues" evidence="5">
    <location>
        <begin position="260"/>
        <end position="276"/>
    </location>
</feature>
<keyword evidence="2" id="KW-0964">Secreted</keyword>
<keyword evidence="8" id="KW-1185">Reference proteome</keyword>
<sequence length="1503" mass="167835">MREKIFRKECSKQSVIKTPVPEIATRIYGIVSIPVAFFAFLLDPRSEEHPIGPRAPPQSYLFGTKTCKQTKLATVVLFKQRSRYDNKLQDWHKLPHISVLRRIPANMLRVQWCSFPLSVPALLGFSFLMSSALAGTKSGVVSSKISFPPLSRAFFGELLAALRYFIDKAKLQVVRCGGGRKKRLEEVTARSSLPRTYDMIVDFLELVAAREKEGEQEREDMLKSSEVRKESSKREREEGRTSKEGKNPLRNSSRTRRSPNRSEEENQSKEMDKEMKTTMIREMREEIITLRKELAAVREENGELRTELATVSEEIRGREEKGQLEKADWMKRMKMIEEKMEQREKKERKNNVIITGIGAISGNIERGVEEWLEREIGVKVNVKEAFKINKDKMMLAKIESWEQKKNIMLSKKCWYNDETHGEGTEVITPEPCLNCTCNKGALLCYLRVCPKLPNPPPPGCILLHRYQSCCPELICTEIFEGSNGLEARSEPDEVDLYDRTALENACVVNGSIYGPGSAMDSSSLCEYCYCLGGKQICVKPKCLLPVEGCVPMYEPTNCCPVHYNCTYTSPTTSSTTTVKTKVELSKLLLTLYHQPQLSLVPDGCVVDGTYYSEGGKVLGVGHSACDNCYCLRGVLRCEPLSCAPPLFGCSPIVRPGECCAASYNCSGAIEIQPEPNFGDFPIVSKEYAKLRKEVHHILPRRNSSENFDFPYEVLPEASQSTTKMQRSPGSFGTTRHFTGPSNPSTAVPFNYNSMAKESFSEHKNEKTKPDVNYINAHYEFEDSKYKKSYFTTKIPRNTESSTELQLSDETVQSIVDSLLNDRLNRRVENGETTLAPDITTDLIQTTSLDYASSEEESGTETTPYDVNLLDFLQTTDSAVTETTSFSEVNAYPVTVKTILNSTDCTNVTSQNEQSVEVVESTTEVDDDNNIAQEKEDVTMESKEEVYSPTTVHSSTETNEDNSVSSTNTILKSTSKSPLEIEAIFNITKDKDPDYEYDYSEPSLPPSLPNLRIIPFVAADAVDAENDNHNIIHASQDRVSDSSGLGYASLFSPPVETEGGFIPKQPPILEGYYDVTMTSTSTTDSPNLHEESDEIPTGSLDRLDGPSNSQEVVTVAEGVNTPNPFRDVIRTEPAPDLQSLIVDMMPFLVRKTSSLPSTTEPSATTTTSKSTSPKSSEDGGYLLDKVLHLLLNHNSEPGDGTTQEVSSSTTRVMPKSAATTVSTSTSTAASSSKLANPNENDSRFESGTSGIAILKLAGCNIYGRMYRVGRIISELSNPCLECKSETRANQSENRLSFWTATWPFESCLDVHVGRCGPRAHRRRRPSFASQPLHRQQTKTGVTVVNTEKANPSGAKTRHLPHIIHAVSNTFAAVTSFSACLAWLSIAYRYRLYYAFRTSHYGKQQFFFTIAVDTFLRRLFQSAPTYLRRHHRPPDSTRWHEAASLVFPSSHPRVAILPDQILRFAPSSHHPPKEGPHRKESGKRGRKPGRKSGDKVDMKAKLGKL</sequence>
<keyword evidence="4" id="KW-0175">Coiled coil</keyword>
<feature type="region of interest" description="Disordered" evidence="5">
    <location>
        <begin position="718"/>
        <end position="743"/>
    </location>
</feature>
<dbReference type="GO" id="GO:0005576">
    <property type="term" value="C:extracellular region"/>
    <property type="evidence" value="ECO:0007669"/>
    <property type="project" value="UniProtKB-SubCell"/>
</dbReference>
<feature type="region of interest" description="Disordered" evidence="5">
    <location>
        <begin position="214"/>
        <end position="276"/>
    </location>
</feature>
<organism evidence="7 8">
    <name type="scientific">Tenebrio molitor</name>
    <name type="common">Yellow mealworm beetle</name>
    <dbReference type="NCBI Taxonomy" id="7067"/>
    <lineage>
        <taxon>Eukaryota</taxon>
        <taxon>Metazoa</taxon>
        <taxon>Ecdysozoa</taxon>
        <taxon>Arthropoda</taxon>
        <taxon>Hexapoda</taxon>
        <taxon>Insecta</taxon>
        <taxon>Pterygota</taxon>
        <taxon>Neoptera</taxon>
        <taxon>Endopterygota</taxon>
        <taxon>Coleoptera</taxon>
        <taxon>Polyphaga</taxon>
        <taxon>Cucujiformia</taxon>
        <taxon>Tenebrionidae</taxon>
        <taxon>Tenebrio</taxon>
    </lineage>
</organism>
<reference evidence="7" key="2">
    <citation type="submission" date="2021-08" db="EMBL/GenBank/DDBJ databases">
        <authorList>
            <person name="Eriksson T."/>
        </authorList>
    </citation>
    <scope>NUCLEOTIDE SEQUENCE</scope>
    <source>
        <strain evidence="7">Stoneville</strain>
        <tissue evidence="7">Whole head</tissue>
    </source>
</reference>
<feature type="region of interest" description="Disordered" evidence="5">
    <location>
        <begin position="1463"/>
        <end position="1503"/>
    </location>
</feature>
<feature type="region of interest" description="Disordered" evidence="5">
    <location>
        <begin position="938"/>
        <end position="968"/>
    </location>
</feature>
<feature type="domain" description="VWFC" evidence="6">
    <location>
        <begin position="413"/>
        <end position="475"/>
    </location>
</feature>
<feature type="compositionally biased region" description="Low complexity" evidence="5">
    <location>
        <begin position="1215"/>
        <end position="1231"/>
    </location>
</feature>
<feature type="region of interest" description="Disordered" evidence="5">
    <location>
        <begin position="1151"/>
        <end position="1177"/>
    </location>
</feature>
<dbReference type="PANTHER" id="PTHR46698:SF3">
    <property type="entry name" value="TENECTIN ISOFORM 1-RELATED"/>
    <property type="match status" value="1"/>
</dbReference>
<comment type="subcellular location">
    <subcellularLocation>
        <location evidence="1">Secreted</location>
    </subcellularLocation>
</comment>
<comment type="caution">
    <text evidence="7">The sequence shown here is derived from an EMBL/GenBank/DDBJ whole genome shotgun (WGS) entry which is preliminary data.</text>
</comment>
<feature type="region of interest" description="Disordered" evidence="5">
    <location>
        <begin position="1191"/>
        <end position="1244"/>
    </location>
</feature>
<evidence type="ECO:0000256" key="5">
    <source>
        <dbReference type="SAM" id="MobiDB-lite"/>
    </source>
</evidence>
<dbReference type="PANTHER" id="PTHR46698">
    <property type="entry name" value="CROSSVEINLESS 2"/>
    <property type="match status" value="1"/>
</dbReference>
<feature type="region of interest" description="Disordered" evidence="5">
    <location>
        <begin position="1076"/>
        <end position="1109"/>
    </location>
</feature>
<feature type="compositionally biased region" description="Polar residues" evidence="5">
    <location>
        <begin position="947"/>
        <end position="968"/>
    </location>
</feature>
<evidence type="ECO:0000256" key="4">
    <source>
        <dbReference type="SAM" id="Coils"/>
    </source>
</evidence>
<keyword evidence="3" id="KW-0732">Signal</keyword>
<feature type="domain" description="VWFC" evidence="6">
    <location>
        <begin position="604"/>
        <end position="665"/>
    </location>
</feature>
<evidence type="ECO:0000313" key="8">
    <source>
        <dbReference type="Proteomes" id="UP000719412"/>
    </source>
</evidence>
<feature type="compositionally biased region" description="Low complexity" evidence="5">
    <location>
        <begin position="1151"/>
        <end position="1173"/>
    </location>
</feature>
<reference evidence="7" key="1">
    <citation type="journal article" date="2020" name="J Insects Food Feed">
        <title>The yellow mealworm (Tenebrio molitor) genome: a resource for the emerging insects as food and feed industry.</title>
        <authorList>
            <person name="Eriksson T."/>
            <person name="Andere A."/>
            <person name="Kelstrup H."/>
            <person name="Emery V."/>
            <person name="Picard C."/>
        </authorList>
    </citation>
    <scope>NUCLEOTIDE SEQUENCE</scope>
    <source>
        <strain evidence="7">Stoneville</strain>
        <tissue evidence="7">Whole head</tissue>
    </source>
</reference>
<dbReference type="InterPro" id="IPR052424">
    <property type="entry name" value="Kielin_Chordin-BMP_Reg"/>
</dbReference>
<dbReference type="SMART" id="SM00214">
    <property type="entry name" value="VWC"/>
    <property type="match status" value="2"/>
</dbReference>
<feature type="compositionally biased region" description="Basic and acidic residues" evidence="5">
    <location>
        <begin position="1469"/>
        <end position="1481"/>
    </location>
</feature>
<name>A0A8J6H9B3_TENMO</name>
<evidence type="ECO:0000256" key="2">
    <source>
        <dbReference type="ARBA" id="ARBA00022525"/>
    </source>
</evidence>